<dbReference type="Proteomes" id="UP001163603">
    <property type="component" value="Chromosome 11"/>
</dbReference>
<accession>A0ACC0XTU8</accession>
<evidence type="ECO:0000313" key="2">
    <source>
        <dbReference type="Proteomes" id="UP001163603"/>
    </source>
</evidence>
<reference evidence="2" key="1">
    <citation type="journal article" date="2023" name="G3 (Bethesda)">
        <title>Genome assembly and association tests identify interacting loci associated with vigor, precocity, and sex in interspecific pistachio rootstocks.</title>
        <authorList>
            <person name="Palmer W."/>
            <person name="Jacygrad E."/>
            <person name="Sagayaradj S."/>
            <person name="Cavanaugh K."/>
            <person name="Han R."/>
            <person name="Bertier L."/>
            <person name="Beede B."/>
            <person name="Kafkas S."/>
            <person name="Golino D."/>
            <person name="Preece J."/>
            <person name="Michelmore R."/>
        </authorList>
    </citation>
    <scope>NUCLEOTIDE SEQUENCE [LARGE SCALE GENOMIC DNA]</scope>
</reference>
<protein>
    <submittedName>
        <fullName evidence="1">Uncharacterized protein</fullName>
    </submittedName>
</protein>
<evidence type="ECO:0000313" key="1">
    <source>
        <dbReference type="EMBL" id="KAJ0021679.1"/>
    </source>
</evidence>
<sequence length="399" mass="45272">MSFLSFNLKLKLLSYNSSSMSSSSSASFDPNNNNNNSNNISASKSATTPGCLAAILRRILCSKTLPSDQITNTDTQVGSILCEKDLEWQSEEKVMPSLVARLMGLEGVPNSSTGKISRSRSMNSLDFEASSGQMEGDDNKHRRVKSSTLSIQEMPTFFEVENEEFFVLSFGNRNEDEEKRTRRKKCEMGRGELKQRRGDRCRNKEQGVSNKPENPCVGSEIMEFSTPIKNNEVYEGAKLRRRRKKKKKKVQSIELESSSEDSSPVSVLDFDQFIMSELDCSNLVESNSRRKLSPEPDQNYDCQSPRNDNNLMILDVPKTKKSEGKCVGSRKRYIRSHNYFNICDQIYKMTDGEVAESNWLHRKNMTRHEDFEEISADLGSQILDQSLDELVHQLIGLAM</sequence>
<comment type="caution">
    <text evidence="1">The sequence shown here is derived from an EMBL/GenBank/DDBJ whole genome shotgun (WGS) entry which is preliminary data.</text>
</comment>
<dbReference type="EMBL" id="CM047746">
    <property type="protein sequence ID" value="KAJ0021679.1"/>
    <property type="molecule type" value="Genomic_DNA"/>
</dbReference>
<organism evidence="1 2">
    <name type="scientific">Pistacia integerrima</name>
    <dbReference type="NCBI Taxonomy" id="434235"/>
    <lineage>
        <taxon>Eukaryota</taxon>
        <taxon>Viridiplantae</taxon>
        <taxon>Streptophyta</taxon>
        <taxon>Embryophyta</taxon>
        <taxon>Tracheophyta</taxon>
        <taxon>Spermatophyta</taxon>
        <taxon>Magnoliopsida</taxon>
        <taxon>eudicotyledons</taxon>
        <taxon>Gunneridae</taxon>
        <taxon>Pentapetalae</taxon>
        <taxon>rosids</taxon>
        <taxon>malvids</taxon>
        <taxon>Sapindales</taxon>
        <taxon>Anacardiaceae</taxon>
        <taxon>Pistacia</taxon>
    </lineage>
</organism>
<keyword evidence="2" id="KW-1185">Reference proteome</keyword>
<name>A0ACC0XTU8_9ROSI</name>
<gene>
    <name evidence="1" type="ORF">Pint_32533</name>
</gene>
<proteinExistence type="predicted"/>